<evidence type="ECO:0000256" key="1">
    <source>
        <dbReference type="ARBA" id="ARBA00004370"/>
    </source>
</evidence>
<feature type="region of interest" description="Disordered" evidence="5">
    <location>
        <begin position="461"/>
        <end position="485"/>
    </location>
</feature>
<dbReference type="GO" id="GO:0016020">
    <property type="term" value="C:membrane"/>
    <property type="evidence" value="ECO:0007669"/>
    <property type="project" value="UniProtKB-SubCell"/>
</dbReference>
<comment type="caution">
    <text evidence="8">The sequence shown here is derived from an EMBL/GenBank/DDBJ whole genome shotgun (WGS) entry which is preliminary data.</text>
</comment>
<dbReference type="SMART" id="SM00213">
    <property type="entry name" value="UBQ"/>
    <property type="match status" value="1"/>
</dbReference>
<comment type="subcellular location">
    <subcellularLocation>
        <location evidence="1">Membrane</location>
    </subcellularLocation>
</comment>
<sequence>MSLMDLRVELPAQSRSFQVQVQSHWTVREIKQEIQQACPGAPRTEGQRVIWRGRILKDDERVADIWKSPNDARIVHLAVHPTAWTTPPTAASLSTPPANDSEIPMAGQSTPQPTPTRGQPVLPPSIPLSFIVQKHESAIHVLTHGRLPNLSQDTIDTRRARSLAAGALAAQGWAWPAILDEEYPAPSDTSEGVKYERAVLDNQPFLRLVTPNATPTPIQQHALKVLSHTFPLLSITTPDPSTYQAPLHGMPYGTTPTTNLNQYLQQVGIPPLRLAPNQPNNPNDPNNAVPEIRAIPLRALLMPLVMLSFRTFLLMYFFSPSKRPFFGIILSLWILYETWGVVRGVLGNDRPAGQAAGQPRADAAAPNQGANAPRGQAAAPAAGAAPSERHGHFDFLLNYMANMSLSSEDAVLDANAPAPPPSVLRRTKAFVSLMLTTLHPAVWDRRRNVLRRREGRLRTEANVRESVPAEGSAEEDASRAQARAQVLARHERRPQWVQRYVERVQVTEWADDL</sequence>
<name>A0A9P3FXN7_9APHY</name>
<dbReference type="AlphaFoldDB" id="A0A9P3FXN7"/>
<dbReference type="InterPro" id="IPR029071">
    <property type="entry name" value="Ubiquitin-like_domsf"/>
</dbReference>
<evidence type="ECO:0000256" key="6">
    <source>
        <dbReference type="SAM" id="Phobius"/>
    </source>
</evidence>
<accession>A0A9P3FXN7</accession>
<dbReference type="PROSITE" id="PS50053">
    <property type="entry name" value="UBIQUITIN_2"/>
    <property type="match status" value="1"/>
</dbReference>
<evidence type="ECO:0000256" key="2">
    <source>
        <dbReference type="ARBA" id="ARBA00022692"/>
    </source>
</evidence>
<reference evidence="8 9" key="1">
    <citation type="submission" date="2021-08" db="EMBL/GenBank/DDBJ databases">
        <title>Draft Genome Sequence of Phanerochaete sordida strain YK-624.</title>
        <authorList>
            <person name="Mori T."/>
            <person name="Dohra H."/>
            <person name="Suzuki T."/>
            <person name="Kawagishi H."/>
            <person name="Hirai H."/>
        </authorList>
    </citation>
    <scope>NUCLEOTIDE SEQUENCE [LARGE SCALE GENOMIC DNA]</scope>
    <source>
        <strain evidence="8 9">YK-624</strain>
    </source>
</reference>
<dbReference type="Gene3D" id="3.10.20.90">
    <property type="entry name" value="Phosphatidylinositol 3-kinase Catalytic Subunit, Chain A, domain 1"/>
    <property type="match status" value="1"/>
</dbReference>
<dbReference type="SUPFAM" id="SSF54236">
    <property type="entry name" value="Ubiquitin-like"/>
    <property type="match status" value="1"/>
</dbReference>
<evidence type="ECO:0000256" key="4">
    <source>
        <dbReference type="ARBA" id="ARBA00023136"/>
    </source>
</evidence>
<feature type="transmembrane region" description="Helical" evidence="6">
    <location>
        <begin position="299"/>
        <end position="318"/>
    </location>
</feature>
<evidence type="ECO:0000313" key="9">
    <source>
        <dbReference type="Proteomes" id="UP000703269"/>
    </source>
</evidence>
<gene>
    <name evidence="8" type="ORF">PsYK624_005490</name>
</gene>
<dbReference type="Pfam" id="PF00240">
    <property type="entry name" value="ubiquitin"/>
    <property type="match status" value="1"/>
</dbReference>
<evidence type="ECO:0000313" key="8">
    <source>
        <dbReference type="EMBL" id="GJE84473.1"/>
    </source>
</evidence>
<proteinExistence type="predicted"/>
<feature type="transmembrane region" description="Helical" evidence="6">
    <location>
        <begin position="324"/>
        <end position="342"/>
    </location>
</feature>
<dbReference type="GO" id="GO:0030968">
    <property type="term" value="P:endoplasmic reticulum unfolded protein response"/>
    <property type="evidence" value="ECO:0007669"/>
    <property type="project" value="TreeGrafter"/>
</dbReference>
<dbReference type="InterPro" id="IPR039751">
    <property type="entry name" value="HERPUD1/2"/>
</dbReference>
<keyword evidence="3 6" id="KW-1133">Transmembrane helix</keyword>
<evidence type="ECO:0000259" key="7">
    <source>
        <dbReference type="PROSITE" id="PS50053"/>
    </source>
</evidence>
<keyword evidence="9" id="KW-1185">Reference proteome</keyword>
<feature type="region of interest" description="Disordered" evidence="5">
    <location>
        <begin position="85"/>
        <end position="118"/>
    </location>
</feature>
<dbReference type="Proteomes" id="UP000703269">
    <property type="component" value="Unassembled WGS sequence"/>
</dbReference>
<dbReference type="PANTHER" id="PTHR12943:SF27">
    <property type="entry name" value="HOMOCYSTEINE-INDUCED ENDOPLASMIC RETICULUM PROTEIN, ISOFORM A"/>
    <property type="match status" value="1"/>
</dbReference>
<keyword evidence="4 6" id="KW-0472">Membrane</keyword>
<dbReference type="OrthoDB" id="21589at2759"/>
<organism evidence="8 9">
    <name type="scientific">Phanerochaete sordida</name>
    <dbReference type="NCBI Taxonomy" id="48140"/>
    <lineage>
        <taxon>Eukaryota</taxon>
        <taxon>Fungi</taxon>
        <taxon>Dikarya</taxon>
        <taxon>Basidiomycota</taxon>
        <taxon>Agaricomycotina</taxon>
        <taxon>Agaricomycetes</taxon>
        <taxon>Polyporales</taxon>
        <taxon>Phanerochaetaceae</taxon>
        <taxon>Phanerochaete</taxon>
    </lineage>
</organism>
<dbReference type="PANTHER" id="PTHR12943">
    <property type="entry name" value="HOMOCYSTEINE-RESPONSIVE ENDOPLASMIC RETICULUM-RESIDENT UNIQUITIN-LIKE DOMAIN HERPUD PROTEIN FAMILY MEMBER"/>
    <property type="match status" value="1"/>
</dbReference>
<feature type="compositionally biased region" description="Low complexity" evidence="5">
    <location>
        <begin position="85"/>
        <end position="98"/>
    </location>
</feature>
<dbReference type="InterPro" id="IPR000626">
    <property type="entry name" value="Ubiquitin-like_dom"/>
</dbReference>
<protein>
    <recommendedName>
        <fullName evidence="7">Ubiquitin-like domain-containing protein</fullName>
    </recommendedName>
</protein>
<feature type="compositionally biased region" description="Polar residues" evidence="5">
    <location>
        <begin position="107"/>
        <end position="117"/>
    </location>
</feature>
<feature type="region of interest" description="Disordered" evidence="5">
    <location>
        <begin position="352"/>
        <end position="386"/>
    </location>
</feature>
<keyword evidence="2 6" id="KW-0812">Transmembrane</keyword>
<feature type="domain" description="Ubiquitin-like" evidence="7">
    <location>
        <begin position="4"/>
        <end position="64"/>
    </location>
</feature>
<evidence type="ECO:0000256" key="3">
    <source>
        <dbReference type="ARBA" id="ARBA00022989"/>
    </source>
</evidence>
<dbReference type="EMBL" id="BPQB01000001">
    <property type="protein sequence ID" value="GJE84473.1"/>
    <property type="molecule type" value="Genomic_DNA"/>
</dbReference>
<evidence type="ECO:0000256" key="5">
    <source>
        <dbReference type="SAM" id="MobiDB-lite"/>
    </source>
</evidence>